<keyword evidence="13" id="KW-1185">Reference proteome</keyword>
<evidence type="ECO:0000256" key="5">
    <source>
        <dbReference type="ARBA" id="ARBA00023077"/>
    </source>
</evidence>
<dbReference type="InterPro" id="IPR023996">
    <property type="entry name" value="TonB-dep_OMP_SusC/RagA"/>
</dbReference>
<dbReference type="InterPro" id="IPR008969">
    <property type="entry name" value="CarboxyPept-like_regulatory"/>
</dbReference>
<feature type="domain" description="TonB-dependent receptor-like beta-barrel" evidence="10">
    <location>
        <begin position="398"/>
        <end position="957"/>
    </location>
</feature>
<protein>
    <submittedName>
        <fullName evidence="12">Iron complex outermembrane recepter protein</fullName>
    </submittedName>
</protein>
<keyword evidence="7 8" id="KW-0998">Cell outer membrane</keyword>
<dbReference type="Pfam" id="PF13715">
    <property type="entry name" value="CarbopepD_reg_2"/>
    <property type="match status" value="1"/>
</dbReference>
<dbReference type="InterPro" id="IPR023997">
    <property type="entry name" value="TonB-dep_OMP_SusC/RagA_CS"/>
</dbReference>
<dbReference type="NCBIfam" id="TIGR04057">
    <property type="entry name" value="SusC_RagA_signa"/>
    <property type="match status" value="1"/>
</dbReference>
<dbReference type="NCBIfam" id="TIGR04056">
    <property type="entry name" value="OMP_RagA_SusC"/>
    <property type="match status" value="1"/>
</dbReference>
<proteinExistence type="inferred from homology"/>
<keyword evidence="5 9" id="KW-0798">TonB box</keyword>
<evidence type="ECO:0000256" key="1">
    <source>
        <dbReference type="ARBA" id="ARBA00004571"/>
    </source>
</evidence>
<dbReference type="STRING" id="1195760.SAMN05444281_1440"/>
<organism evidence="12 13">
    <name type="scientific">Wenyingzhuangia marina</name>
    <dbReference type="NCBI Taxonomy" id="1195760"/>
    <lineage>
        <taxon>Bacteria</taxon>
        <taxon>Pseudomonadati</taxon>
        <taxon>Bacteroidota</taxon>
        <taxon>Flavobacteriia</taxon>
        <taxon>Flavobacteriales</taxon>
        <taxon>Flavobacteriaceae</taxon>
        <taxon>Wenyingzhuangia</taxon>
    </lineage>
</organism>
<dbReference type="EMBL" id="FQXQ01000003">
    <property type="protein sequence ID" value="SHH69270.1"/>
    <property type="molecule type" value="Genomic_DNA"/>
</dbReference>
<dbReference type="InterPro" id="IPR012910">
    <property type="entry name" value="Plug_dom"/>
</dbReference>
<dbReference type="Gene3D" id="2.170.130.10">
    <property type="entry name" value="TonB-dependent receptor, plug domain"/>
    <property type="match status" value="1"/>
</dbReference>
<dbReference type="Pfam" id="PF00593">
    <property type="entry name" value="TonB_dep_Rec_b-barrel"/>
    <property type="match status" value="1"/>
</dbReference>
<dbReference type="Gene3D" id="2.40.170.20">
    <property type="entry name" value="TonB-dependent receptor, beta-barrel domain"/>
    <property type="match status" value="1"/>
</dbReference>
<dbReference type="InterPro" id="IPR037066">
    <property type="entry name" value="Plug_dom_sf"/>
</dbReference>
<dbReference type="Proteomes" id="UP000184109">
    <property type="component" value="Unassembled WGS sequence"/>
</dbReference>
<keyword evidence="6 8" id="KW-0472">Membrane</keyword>
<evidence type="ECO:0000256" key="4">
    <source>
        <dbReference type="ARBA" id="ARBA00022692"/>
    </source>
</evidence>
<comment type="subcellular location">
    <subcellularLocation>
        <location evidence="1 8">Cell outer membrane</location>
        <topology evidence="1 8">Multi-pass membrane protein</topology>
    </subcellularLocation>
</comment>
<sequence>MMNFSREKRHPASLKQLLFMLLLICFSITSFSQQLNVSGTVTDATDGTPLLGVNIMIKNANSGTTTDFDGNYNIKVNKNDVLVFSYLGYQVTESVVQNNVLSIQLKKDTQALDEVVIIGYGSTTIKDATGSVTAVTSKDFNKGNIVTPENMLTGRVAGLSINTGGEPGSGSTIRIRGGASLGASNDPLIVINGMPIDNNTIGGSRSILSTINPNDIDSFSVLKDASATAIYGSRASNGVIIITLKKGTRTFSANLDMSMSVHTLANKVDVFSADEFREIVAQQDPSLLASLGTANTDWQDEIYRTSVSANTNLSVNGMLFDRIPTRASLGRSLQNGLMLTSGYERNTGSVTVNPDFFDRHLKVSVNANVSLEKNRFASGQQGNALTFDPTQPVYDENSPFGGYFQYYNDDNNGVINSSDLVERAPLNPVAELLQRNSRSEVKRLYGNVKLDYNFHAIPELSAVLNLGLDVSTAEGFTRVSDQNPLFQADGRIVGSYSEYTNDKSNHLLDGYLSYIKEYDEFNFEATAGYSYQKFTSESYVTNELLDDGVDSEPVTSVTPDLVLIGFFGRTNLSFYDKYLFTLSYRRDGTSRFSKNNRWGNFPAAAFAWKLKEDLFPEAETLSTLKLRLGWGITGQQDIGQDNLDLFLSKYTKGLSTSQYIFGNNVTSIGIPNFRNENLKWEETTTYNAGFDYGLLNDRFTGAIEGFYKESKDLLANAAISDGSNFSNSGFQNIGNFTSKGIEFSIGGDIFKNRDGFNWYANFNTTFIKTEIKNLALDQDQLVGNTGAGAGDGATVQVHRVGYTPFSYYVYKQIYDTSGNPIEGAYADLNGDNIINESDLYIHHNGMPTVTMGFASNFSYKNIDLSFNLRASLGNYNYNGANATRAQYGALRNSSVVSNLPTSVLDTNFQSSETVLLSDYYIEDASFLKMDNLSLGYTFNKIFSQSSSVRLSASVQNVFTISGYSGVDPEVFGNGIDNSITPRPRTFLIGANVRF</sequence>
<evidence type="ECO:0000313" key="12">
    <source>
        <dbReference type="EMBL" id="SHH69270.1"/>
    </source>
</evidence>
<evidence type="ECO:0000256" key="6">
    <source>
        <dbReference type="ARBA" id="ARBA00023136"/>
    </source>
</evidence>
<dbReference type="SUPFAM" id="SSF49464">
    <property type="entry name" value="Carboxypeptidase regulatory domain-like"/>
    <property type="match status" value="1"/>
</dbReference>
<accession>A0A1M5V282</accession>
<evidence type="ECO:0000313" key="13">
    <source>
        <dbReference type="Proteomes" id="UP000184109"/>
    </source>
</evidence>
<dbReference type="PROSITE" id="PS52016">
    <property type="entry name" value="TONB_DEPENDENT_REC_3"/>
    <property type="match status" value="1"/>
</dbReference>
<dbReference type="GO" id="GO:0009279">
    <property type="term" value="C:cell outer membrane"/>
    <property type="evidence" value="ECO:0007669"/>
    <property type="project" value="UniProtKB-SubCell"/>
</dbReference>
<dbReference type="Gene3D" id="2.60.40.1120">
    <property type="entry name" value="Carboxypeptidase-like, regulatory domain"/>
    <property type="match status" value="1"/>
</dbReference>
<evidence type="ECO:0000256" key="9">
    <source>
        <dbReference type="RuleBase" id="RU003357"/>
    </source>
</evidence>
<reference evidence="13" key="1">
    <citation type="submission" date="2016-11" db="EMBL/GenBank/DDBJ databases">
        <authorList>
            <person name="Varghese N."/>
            <person name="Submissions S."/>
        </authorList>
    </citation>
    <scope>NUCLEOTIDE SEQUENCE [LARGE SCALE GENOMIC DNA]</scope>
    <source>
        <strain evidence="13">DSM 100572</strain>
    </source>
</reference>
<evidence type="ECO:0000259" key="10">
    <source>
        <dbReference type="Pfam" id="PF00593"/>
    </source>
</evidence>
<dbReference type="AlphaFoldDB" id="A0A1M5V282"/>
<gene>
    <name evidence="12" type="ORF">SAMN05444281_1440</name>
</gene>
<dbReference type="Pfam" id="PF07715">
    <property type="entry name" value="Plug"/>
    <property type="match status" value="1"/>
</dbReference>
<evidence type="ECO:0000256" key="7">
    <source>
        <dbReference type="ARBA" id="ARBA00023237"/>
    </source>
</evidence>
<keyword evidence="4 8" id="KW-0812">Transmembrane</keyword>
<comment type="similarity">
    <text evidence="8 9">Belongs to the TonB-dependent receptor family.</text>
</comment>
<dbReference type="InterPro" id="IPR036942">
    <property type="entry name" value="Beta-barrel_TonB_sf"/>
</dbReference>
<evidence type="ECO:0000259" key="11">
    <source>
        <dbReference type="Pfam" id="PF07715"/>
    </source>
</evidence>
<keyword evidence="2 8" id="KW-0813">Transport</keyword>
<keyword evidence="3 8" id="KW-1134">Transmembrane beta strand</keyword>
<dbReference type="SUPFAM" id="SSF56935">
    <property type="entry name" value="Porins"/>
    <property type="match status" value="1"/>
</dbReference>
<evidence type="ECO:0000256" key="8">
    <source>
        <dbReference type="PROSITE-ProRule" id="PRU01360"/>
    </source>
</evidence>
<dbReference type="InterPro" id="IPR039426">
    <property type="entry name" value="TonB-dep_rcpt-like"/>
</dbReference>
<dbReference type="InterPro" id="IPR000531">
    <property type="entry name" value="Beta-barrel_TonB"/>
</dbReference>
<name>A0A1M5V282_9FLAO</name>
<evidence type="ECO:0000256" key="2">
    <source>
        <dbReference type="ARBA" id="ARBA00022448"/>
    </source>
</evidence>
<feature type="domain" description="TonB-dependent receptor plug" evidence="11">
    <location>
        <begin position="125"/>
        <end position="239"/>
    </location>
</feature>
<evidence type="ECO:0000256" key="3">
    <source>
        <dbReference type="ARBA" id="ARBA00022452"/>
    </source>
</evidence>